<evidence type="ECO:0000259" key="1">
    <source>
        <dbReference type="Pfam" id="PF13451"/>
    </source>
</evidence>
<dbReference type="EMBL" id="FNSC01000001">
    <property type="protein sequence ID" value="SEC06369.1"/>
    <property type="molecule type" value="Genomic_DNA"/>
</dbReference>
<feature type="domain" description="Probable zinc-binding" evidence="1">
    <location>
        <begin position="68"/>
        <end position="110"/>
    </location>
</feature>
<gene>
    <name evidence="2" type="ORF">SAMN05421553_0259</name>
</gene>
<sequence length="120" mass="13750">MKSGKQRRREIKTARRLRATKAQQALIEHLPLGFSPTAAIAVNPALLASYNSYGEPLFLARGWYQNQPFRCIDCGKDEVWTAAQQRWWYEVVQGSVYANAVRCRPCRLIRRLAGRAQATR</sequence>
<reference evidence="3" key="1">
    <citation type="submission" date="2016-10" db="EMBL/GenBank/DDBJ databases">
        <authorList>
            <person name="Varghese N."/>
            <person name="Submissions S."/>
        </authorList>
    </citation>
    <scope>NUCLEOTIDE SEQUENCE [LARGE SCALE GENOMIC DNA]</scope>
    <source>
        <strain evidence="3">DSM 12111</strain>
    </source>
</reference>
<dbReference type="AlphaFoldDB" id="A0A1H4PG33"/>
<organism evidence="2 3">
    <name type="scientific">Pseudomonas anguilliseptica</name>
    <dbReference type="NCBI Taxonomy" id="53406"/>
    <lineage>
        <taxon>Bacteria</taxon>
        <taxon>Pseudomonadati</taxon>
        <taxon>Pseudomonadota</taxon>
        <taxon>Gammaproteobacteria</taxon>
        <taxon>Pseudomonadales</taxon>
        <taxon>Pseudomonadaceae</taxon>
        <taxon>Pseudomonas</taxon>
    </lineage>
</organism>
<proteinExistence type="predicted"/>
<dbReference type="STRING" id="53406.SAMN05421553_0259"/>
<dbReference type="Proteomes" id="UP000242849">
    <property type="component" value="Unassembled WGS sequence"/>
</dbReference>
<dbReference type="OrthoDB" id="289270at2"/>
<keyword evidence="3" id="KW-1185">Reference proteome</keyword>
<dbReference type="InterPro" id="IPR025306">
    <property type="entry name" value="Zn-bnd_dom_prob"/>
</dbReference>
<evidence type="ECO:0000313" key="3">
    <source>
        <dbReference type="Proteomes" id="UP000242849"/>
    </source>
</evidence>
<evidence type="ECO:0000313" key="2">
    <source>
        <dbReference type="EMBL" id="SEC06369.1"/>
    </source>
</evidence>
<protein>
    <submittedName>
        <fullName evidence="2">Probable zinc-ribbon domain-containing protein</fullName>
    </submittedName>
</protein>
<accession>A0A1H4PG33</accession>
<dbReference type="Pfam" id="PF13451">
    <property type="entry name" value="zf_Tbcl"/>
    <property type="match status" value="1"/>
</dbReference>
<name>A0A1H4PG33_PSEAG</name>
<dbReference type="RefSeq" id="WP_090375665.1">
    <property type="nucleotide sequence ID" value="NZ_FNSC01000001.1"/>
</dbReference>